<feature type="region of interest" description="Disordered" evidence="1">
    <location>
        <begin position="1"/>
        <end position="56"/>
    </location>
</feature>
<dbReference type="AlphaFoldDB" id="A0A834HR51"/>
<accession>A0A834HR51</accession>
<reference evidence="2" key="1">
    <citation type="submission" date="2020-08" db="EMBL/GenBank/DDBJ databases">
        <title>Genome sequencing and assembly of the red palm weevil Rhynchophorus ferrugineus.</title>
        <authorList>
            <person name="Dias G.B."/>
            <person name="Bergman C.M."/>
            <person name="Manee M."/>
        </authorList>
    </citation>
    <scope>NUCLEOTIDE SEQUENCE</scope>
    <source>
        <strain evidence="2">AA-2017</strain>
        <tissue evidence="2">Whole larva</tissue>
    </source>
</reference>
<dbReference type="EMBL" id="JAACXV010014464">
    <property type="protein sequence ID" value="KAF7267152.1"/>
    <property type="molecule type" value="Genomic_DNA"/>
</dbReference>
<evidence type="ECO:0000313" key="3">
    <source>
        <dbReference type="Proteomes" id="UP000625711"/>
    </source>
</evidence>
<organism evidence="2 3">
    <name type="scientific">Rhynchophorus ferrugineus</name>
    <name type="common">Red palm weevil</name>
    <name type="synonym">Curculio ferrugineus</name>
    <dbReference type="NCBI Taxonomy" id="354439"/>
    <lineage>
        <taxon>Eukaryota</taxon>
        <taxon>Metazoa</taxon>
        <taxon>Ecdysozoa</taxon>
        <taxon>Arthropoda</taxon>
        <taxon>Hexapoda</taxon>
        <taxon>Insecta</taxon>
        <taxon>Pterygota</taxon>
        <taxon>Neoptera</taxon>
        <taxon>Endopterygota</taxon>
        <taxon>Coleoptera</taxon>
        <taxon>Polyphaga</taxon>
        <taxon>Cucujiformia</taxon>
        <taxon>Curculionidae</taxon>
        <taxon>Dryophthorinae</taxon>
        <taxon>Rhynchophorus</taxon>
    </lineage>
</organism>
<sequence>MVPRMNPYSLVGGKKTRKAPNSDRPLSRVMLEKRIPLGLDETGPGPSPPQTDRINSRSRIFMDPPFFKVEMRHCLRAKKKAHPSGPRRDVWTDGVSRDGRGFCVVVPLPVQFASDATVLHKLYTGSFDNSCLTNFNPTGFRFFLYGP</sequence>
<comment type="caution">
    <text evidence="2">The sequence shown here is derived from an EMBL/GenBank/DDBJ whole genome shotgun (WGS) entry which is preliminary data.</text>
</comment>
<protein>
    <submittedName>
        <fullName evidence="2">Uncharacterized protein</fullName>
    </submittedName>
</protein>
<proteinExistence type="predicted"/>
<gene>
    <name evidence="2" type="ORF">GWI33_019593</name>
</gene>
<evidence type="ECO:0000313" key="2">
    <source>
        <dbReference type="EMBL" id="KAF7267152.1"/>
    </source>
</evidence>
<name>A0A834HR51_RHYFE</name>
<dbReference type="Proteomes" id="UP000625711">
    <property type="component" value="Unassembled WGS sequence"/>
</dbReference>
<keyword evidence="3" id="KW-1185">Reference proteome</keyword>
<evidence type="ECO:0000256" key="1">
    <source>
        <dbReference type="SAM" id="MobiDB-lite"/>
    </source>
</evidence>